<evidence type="ECO:0000256" key="3">
    <source>
        <dbReference type="ARBA" id="ARBA00022679"/>
    </source>
</evidence>
<dbReference type="GO" id="GO:0005524">
    <property type="term" value="F:ATP binding"/>
    <property type="evidence" value="ECO:0007669"/>
    <property type="project" value="UniProtKB-UniRule"/>
</dbReference>
<accession>A0A437AAD0</accession>
<feature type="compositionally biased region" description="Polar residues" evidence="11">
    <location>
        <begin position="545"/>
        <end position="559"/>
    </location>
</feature>
<keyword evidence="5" id="KW-0418">Kinase</keyword>
<name>A0A437AAD0_ARTFL</name>
<dbReference type="PROSITE" id="PS00108">
    <property type="entry name" value="PROTEIN_KINASE_ST"/>
    <property type="match status" value="1"/>
</dbReference>
<feature type="domain" description="Protein kinase" evidence="12">
    <location>
        <begin position="257"/>
        <end position="529"/>
    </location>
</feature>
<protein>
    <recommendedName>
        <fullName evidence="1">non-specific serine/threonine protein kinase</fullName>
        <ecNumber evidence="1">2.7.11.1</ecNumber>
    </recommendedName>
    <alternativeName>
        <fullName evidence="9">Halotolerance protein 4</fullName>
    </alternativeName>
</protein>
<evidence type="ECO:0000313" key="14">
    <source>
        <dbReference type="Proteomes" id="UP000283090"/>
    </source>
</evidence>
<evidence type="ECO:0000256" key="8">
    <source>
        <dbReference type="ARBA" id="ARBA00048679"/>
    </source>
</evidence>
<dbReference type="InterPro" id="IPR017441">
    <property type="entry name" value="Protein_kinase_ATP_BS"/>
</dbReference>
<dbReference type="GO" id="GO:0030003">
    <property type="term" value="P:intracellular monoatomic cation homeostasis"/>
    <property type="evidence" value="ECO:0007669"/>
    <property type="project" value="UniProtKB-ARBA"/>
</dbReference>
<dbReference type="Pfam" id="PF00069">
    <property type="entry name" value="Pkinase"/>
    <property type="match status" value="1"/>
</dbReference>
<evidence type="ECO:0000256" key="9">
    <source>
        <dbReference type="ARBA" id="ARBA00078109"/>
    </source>
</evidence>
<dbReference type="AlphaFoldDB" id="A0A437AAD0"/>
<keyword evidence="2" id="KW-0723">Serine/threonine-protein kinase</keyword>
<keyword evidence="3" id="KW-0808">Transferase</keyword>
<feature type="binding site" evidence="10">
    <location>
        <position position="291"/>
    </location>
    <ligand>
        <name>ATP</name>
        <dbReference type="ChEBI" id="CHEBI:30616"/>
    </ligand>
</feature>
<comment type="catalytic activity">
    <reaction evidence="8">
        <text>L-seryl-[protein] + ATP = O-phospho-L-seryl-[protein] + ADP + H(+)</text>
        <dbReference type="Rhea" id="RHEA:17989"/>
        <dbReference type="Rhea" id="RHEA-COMP:9863"/>
        <dbReference type="Rhea" id="RHEA-COMP:11604"/>
        <dbReference type="ChEBI" id="CHEBI:15378"/>
        <dbReference type="ChEBI" id="CHEBI:29999"/>
        <dbReference type="ChEBI" id="CHEBI:30616"/>
        <dbReference type="ChEBI" id="CHEBI:83421"/>
        <dbReference type="ChEBI" id="CHEBI:456216"/>
        <dbReference type="EC" id="2.7.11.1"/>
    </reaction>
</comment>
<evidence type="ECO:0000256" key="11">
    <source>
        <dbReference type="SAM" id="MobiDB-lite"/>
    </source>
</evidence>
<dbReference type="SUPFAM" id="SSF56112">
    <property type="entry name" value="Protein kinase-like (PK-like)"/>
    <property type="match status" value="1"/>
</dbReference>
<dbReference type="EMBL" id="SAEB01000003">
    <property type="protein sequence ID" value="RVD88081.1"/>
    <property type="molecule type" value="Genomic_DNA"/>
</dbReference>
<dbReference type="FunFam" id="1.10.510.10:FF:000183">
    <property type="entry name" value="Serine/threonine-protein kinase hal4"/>
    <property type="match status" value="1"/>
</dbReference>
<dbReference type="SMART" id="SM00220">
    <property type="entry name" value="S_TKc"/>
    <property type="match status" value="1"/>
</dbReference>
<evidence type="ECO:0000256" key="10">
    <source>
        <dbReference type="PROSITE-ProRule" id="PRU10141"/>
    </source>
</evidence>
<comment type="catalytic activity">
    <reaction evidence="7">
        <text>L-threonyl-[protein] + ATP = O-phospho-L-threonyl-[protein] + ADP + H(+)</text>
        <dbReference type="Rhea" id="RHEA:46608"/>
        <dbReference type="Rhea" id="RHEA-COMP:11060"/>
        <dbReference type="Rhea" id="RHEA-COMP:11605"/>
        <dbReference type="ChEBI" id="CHEBI:15378"/>
        <dbReference type="ChEBI" id="CHEBI:30013"/>
        <dbReference type="ChEBI" id="CHEBI:30616"/>
        <dbReference type="ChEBI" id="CHEBI:61977"/>
        <dbReference type="ChEBI" id="CHEBI:456216"/>
        <dbReference type="EC" id="2.7.11.1"/>
    </reaction>
</comment>
<dbReference type="VEuPathDB" id="FungiDB:DFL_002279"/>
<dbReference type="InterPro" id="IPR011009">
    <property type="entry name" value="Kinase-like_dom_sf"/>
</dbReference>
<gene>
    <name evidence="13" type="ORF">DFL_002279</name>
</gene>
<reference evidence="13 14" key="1">
    <citation type="submission" date="2019-01" db="EMBL/GenBank/DDBJ databases">
        <title>Intercellular communication is required for trap formation in the nematode-trapping fungus Duddingtonia flagrans.</title>
        <authorList>
            <person name="Youssar L."/>
            <person name="Wernet V."/>
            <person name="Hensel N."/>
            <person name="Hildebrandt H.-G."/>
            <person name="Fischer R."/>
        </authorList>
    </citation>
    <scope>NUCLEOTIDE SEQUENCE [LARGE SCALE GENOMIC DNA]</scope>
    <source>
        <strain evidence="13 14">CBS H-5679</strain>
    </source>
</reference>
<proteinExistence type="predicted"/>
<dbReference type="PANTHER" id="PTHR24343:SF558">
    <property type="entry name" value="PROTEIN KINASE DOMAIN-CONTAINING PROTEIN"/>
    <property type="match status" value="1"/>
</dbReference>
<dbReference type="PROSITE" id="PS00107">
    <property type="entry name" value="PROTEIN_KINASE_ATP"/>
    <property type="match status" value="1"/>
</dbReference>
<dbReference type="PROSITE" id="PS50011">
    <property type="entry name" value="PROTEIN_KINASE_DOM"/>
    <property type="match status" value="1"/>
</dbReference>
<evidence type="ECO:0000256" key="1">
    <source>
        <dbReference type="ARBA" id="ARBA00012513"/>
    </source>
</evidence>
<keyword evidence="14" id="KW-1185">Reference proteome</keyword>
<feature type="region of interest" description="Disordered" evidence="11">
    <location>
        <begin position="122"/>
        <end position="163"/>
    </location>
</feature>
<evidence type="ECO:0000256" key="7">
    <source>
        <dbReference type="ARBA" id="ARBA00047899"/>
    </source>
</evidence>
<keyword evidence="4 10" id="KW-0547">Nucleotide-binding</keyword>
<keyword evidence="6 10" id="KW-0067">ATP-binding</keyword>
<evidence type="ECO:0000256" key="2">
    <source>
        <dbReference type="ARBA" id="ARBA00022527"/>
    </source>
</evidence>
<feature type="region of interest" description="Disordered" evidence="11">
    <location>
        <begin position="1"/>
        <end position="85"/>
    </location>
</feature>
<organism evidence="13 14">
    <name type="scientific">Arthrobotrys flagrans</name>
    <name type="common">Nematode-trapping fungus</name>
    <name type="synonym">Trichothecium flagrans</name>
    <dbReference type="NCBI Taxonomy" id="97331"/>
    <lineage>
        <taxon>Eukaryota</taxon>
        <taxon>Fungi</taxon>
        <taxon>Dikarya</taxon>
        <taxon>Ascomycota</taxon>
        <taxon>Pezizomycotina</taxon>
        <taxon>Orbiliomycetes</taxon>
        <taxon>Orbiliales</taxon>
        <taxon>Orbiliaceae</taxon>
        <taxon>Arthrobotrys</taxon>
    </lineage>
</organism>
<dbReference type="CDD" id="cd13994">
    <property type="entry name" value="STKc_HAL4_like"/>
    <property type="match status" value="1"/>
</dbReference>
<evidence type="ECO:0000256" key="6">
    <source>
        <dbReference type="ARBA" id="ARBA00022840"/>
    </source>
</evidence>
<evidence type="ECO:0000256" key="5">
    <source>
        <dbReference type="ARBA" id="ARBA00022777"/>
    </source>
</evidence>
<dbReference type="EC" id="2.7.11.1" evidence="1"/>
<dbReference type="PANTHER" id="PTHR24343">
    <property type="entry name" value="SERINE/THREONINE KINASE"/>
    <property type="match status" value="1"/>
</dbReference>
<dbReference type="GO" id="GO:0005829">
    <property type="term" value="C:cytosol"/>
    <property type="evidence" value="ECO:0007669"/>
    <property type="project" value="TreeGrafter"/>
</dbReference>
<feature type="compositionally biased region" description="Basic and acidic residues" evidence="11">
    <location>
        <begin position="143"/>
        <end position="163"/>
    </location>
</feature>
<comment type="caution">
    <text evidence="13">The sequence shown here is derived from an EMBL/GenBank/DDBJ whole genome shotgun (WGS) entry which is preliminary data.</text>
</comment>
<dbReference type="InterPro" id="IPR000719">
    <property type="entry name" value="Prot_kinase_dom"/>
</dbReference>
<dbReference type="OrthoDB" id="6513151at2759"/>
<dbReference type="Gene3D" id="1.10.510.10">
    <property type="entry name" value="Transferase(Phosphotransferase) domain 1"/>
    <property type="match status" value="1"/>
</dbReference>
<evidence type="ECO:0000259" key="12">
    <source>
        <dbReference type="PROSITE" id="PS50011"/>
    </source>
</evidence>
<dbReference type="STRING" id="97331.A0A437AAD0"/>
<evidence type="ECO:0000313" key="13">
    <source>
        <dbReference type="EMBL" id="RVD88081.1"/>
    </source>
</evidence>
<feature type="region of interest" description="Disordered" evidence="11">
    <location>
        <begin position="536"/>
        <end position="570"/>
    </location>
</feature>
<dbReference type="InterPro" id="IPR008271">
    <property type="entry name" value="Ser/Thr_kinase_AS"/>
</dbReference>
<dbReference type="GeneID" id="93584590"/>
<sequence>MATSAETESKSEGTSSSKPPNSRSSTSSSSRLVEKLSRITPTSSPKLNGVVAPTADSASERSLGASTKQSPVLGAQLSKQSSPVELPAPVIQAPVPQKPKISLQRMFSRTGKKEAIEVTLVHTNASTPVNGERPSTDRQTNGTDKKADSKGPLKKNSISEESTKAVANKTKDALLKRFEALPDGTHIHQLKSAKRQERLSDMLRDLILGKRKDDLPESDNLNLVSSWVEQIKSDKDKLATDKKGGPNSTSTLVEKYGKCQEVVGRGAFGIVRISHKADPNHEGKEQLYAVKEFRRRPQESAKRYNKRLTSEFCISSSLRHPNVIHTLDLLQDAKGDYCEVMEYCAGGDLYTLILSAGKLDCAEADCYFKQLMRGVEYMHEMGVAHRDLKPENLLLTSRGALKITDFGNGECFRMAWEKEAHKTCGLCGSAPYISPEEYIEKEFDPRAVDVWATGVIYMAMRTGRHLWRVAKRDEDEFFQKYLEGRKDEAGYGPIESLHRARCRNVIYSILDPNPTRRITASQVLKSEWGREIKVCQAGEEGDNPSVRNHQPHPSTTASTEDALGTKQVKA</sequence>
<evidence type="ECO:0000256" key="4">
    <source>
        <dbReference type="ARBA" id="ARBA00022741"/>
    </source>
</evidence>
<feature type="compositionally biased region" description="Low complexity" evidence="11">
    <location>
        <begin position="1"/>
        <end position="31"/>
    </location>
</feature>
<dbReference type="Proteomes" id="UP000283090">
    <property type="component" value="Unassembled WGS sequence"/>
</dbReference>
<dbReference type="RefSeq" id="XP_067493625.1">
    <property type="nucleotide sequence ID" value="XM_067631040.1"/>
</dbReference>
<dbReference type="GO" id="GO:0004674">
    <property type="term" value="F:protein serine/threonine kinase activity"/>
    <property type="evidence" value="ECO:0007669"/>
    <property type="project" value="UniProtKB-KW"/>
</dbReference>